<dbReference type="GO" id="GO:0035251">
    <property type="term" value="F:UDP-glucosyltransferase activity"/>
    <property type="evidence" value="ECO:0007669"/>
    <property type="project" value="InterPro"/>
</dbReference>
<comment type="caution">
    <text evidence="5">The sequence shown here is derived from an EMBL/GenBank/DDBJ whole genome shotgun (WGS) entry which is preliminary data.</text>
</comment>
<feature type="transmembrane region" description="Helical" evidence="4">
    <location>
        <begin position="12"/>
        <end position="31"/>
    </location>
</feature>
<keyword evidence="3" id="KW-0328">Glycosyltransferase</keyword>
<sequence>MVDVANELGIPPYIFFTSGADFLGFVLYLLVWHSQNWREFSLTDSAQDIPAYANVVTSNVLPSFALNNEGYTAFRNFGVRFNETRGILINTFSELEPHALNSLASDPELPPVYTIGPNLDLEGQKDRRGNMGVLEVPQLQELAIALEQSGVRFLWSINVSSIGSECSSKFDEVLPEGFLSRTKERGMVCGWAPQVHVLAHKATAGFVSHCGWNSIMESLWHGVPMVTWPLYCEQQINRVSDGEGS</sequence>
<dbReference type="SUPFAM" id="SSF53756">
    <property type="entry name" value="UDP-Glycosyltransferase/glycogen phosphorylase"/>
    <property type="match status" value="1"/>
</dbReference>
<dbReference type="EMBL" id="JAJAGQ010000004">
    <property type="protein sequence ID" value="KAJ8564583.1"/>
    <property type="molecule type" value="Genomic_DNA"/>
</dbReference>
<dbReference type="Proteomes" id="UP001152561">
    <property type="component" value="Unassembled WGS sequence"/>
</dbReference>
<organism evidence="5 6">
    <name type="scientific">Anisodus acutangulus</name>
    <dbReference type="NCBI Taxonomy" id="402998"/>
    <lineage>
        <taxon>Eukaryota</taxon>
        <taxon>Viridiplantae</taxon>
        <taxon>Streptophyta</taxon>
        <taxon>Embryophyta</taxon>
        <taxon>Tracheophyta</taxon>
        <taxon>Spermatophyta</taxon>
        <taxon>Magnoliopsida</taxon>
        <taxon>eudicotyledons</taxon>
        <taxon>Gunneridae</taxon>
        <taxon>Pentapetalae</taxon>
        <taxon>asterids</taxon>
        <taxon>lamiids</taxon>
        <taxon>Solanales</taxon>
        <taxon>Solanaceae</taxon>
        <taxon>Solanoideae</taxon>
        <taxon>Hyoscyameae</taxon>
        <taxon>Anisodus</taxon>
    </lineage>
</organism>
<keyword evidence="6" id="KW-1185">Reference proteome</keyword>
<proteinExistence type="inferred from homology"/>
<keyword evidence="2 3" id="KW-0808">Transferase</keyword>
<gene>
    <name evidence="5" type="ORF">K7X08_001043</name>
</gene>
<dbReference type="AlphaFoldDB" id="A0A9Q1MR81"/>
<name>A0A9Q1MR81_9SOLA</name>
<keyword evidence="4" id="KW-0472">Membrane</keyword>
<dbReference type="Gene3D" id="3.40.50.2000">
    <property type="entry name" value="Glycogen Phosphorylase B"/>
    <property type="match status" value="2"/>
</dbReference>
<dbReference type="OrthoDB" id="5835829at2759"/>
<dbReference type="PANTHER" id="PTHR48048">
    <property type="entry name" value="GLYCOSYLTRANSFERASE"/>
    <property type="match status" value="1"/>
</dbReference>
<dbReference type="PANTHER" id="PTHR48048:SF83">
    <property type="entry name" value="GLYCOSYLTRANSFERASE"/>
    <property type="match status" value="1"/>
</dbReference>
<accession>A0A9Q1MR81</accession>
<evidence type="ECO:0000256" key="3">
    <source>
        <dbReference type="RuleBase" id="RU003718"/>
    </source>
</evidence>
<evidence type="ECO:0000256" key="1">
    <source>
        <dbReference type="ARBA" id="ARBA00009995"/>
    </source>
</evidence>
<evidence type="ECO:0000313" key="5">
    <source>
        <dbReference type="EMBL" id="KAJ8564583.1"/>
    </source>
</evidence>
<keyword evidence="4" id="KW-0812">Transmembrane</keyword>
<comment type="similarity">
    <text evidence="1 3">Belongs to the UDP-glycosyltransferase family.</text>
</comment>
<dbReference type="InterPro" id="IPR050481">
    <property type="entry name" value="UDP-glycosyltransf_plant"/>
</dbReference>
<dbReference type="InterPro" id="IPR002213">
    <property type="entry name" value="UDP_glucos_trans"/>
</dbReference>
<keyword evidence="4" id="KW-1133">Transmembrane helix</keyword>
<protein>
    <recommendedName>
        <fullName evidence="7">UDP-glycosyltransferases domain-containing protein</fullName>
    </recommendedName>
</protein>
<dbReference type="Pfam" id="PF00201">
    <property type="entry name" value="UDPGT"/>
    <property type="match status" value="1"/>
</dbReference>
<reference evidence="6" key="1">
    <citation type="journal article" date="2023" name="Proc. Natl. Acad. Sci. U.S.A.">
        <title>Genomic and structural basis for evolution of tropane alkaloid biosynthesis.</title>
        <authorList>
            <person name="Wanga Y.-J."/>
            <person name="Taina T."/>
            <person name="Yua J.-Y."/>
            <person name="Lia J."/>
            <person name="Xua B."/>
            <person name="Chenc J."/>
            <person name="D'Auriad J.C."/>
            <person name="Huanga J.-P."/>
            <person name="Huanga S.-X."/>
        </authorList>
    </citation>
    <scope>NUCLEOTIDE SEQUENCE [LARGE SCALE GENOMIC DNA]</scope>
    <source>
        <strain evidence="6">cv. KIB-2019</strain>
    </source>
</reference>
<dbReference type="PROSITE" id="PS00375">
    <property type="entry name" value="UDPGT"/>
    <property type="match status" value="1"/>
</dbReference>
<evidence type="ECO:0008006" key="7">
    <source>
        <dbReference type="Google" id="ProtNLM"/>
    </source>
</evidence>
<evidence type="ECO:0000256" key="2">
    <source>
        <dbReference type="ARBA" id="ARBA00022679"/>
    </source>
</evidence>
<dbReference type="InterPro" id="IPR035595">
    <property type="entry name" value="UDP_glycos_trans_CS"/>
</dbReference>
<evidence type="ECO:0000256" key="4">
    <source>
        <dbReference type="SAM" id="Phobius"/>
    </source>
</evidence>
<evidence type="ECO:0000313" key="6">
    <source>
        <dbReference type="Proteomes" id="UP001152561"/>
    </source>
</evidence>
<dbReference type="CDD" id="cd03784">
    <property type="entry name" value="GT1_Gtf-like"/>
    <property type="match status" value="1"/>
</dbReference>
<dbReference type="FunFam" id="3.40.50.2000:FF:000056">
    <property type="entry name" value="Glycosyltransferase"/>
    <property type="match status" value="1"/>
</dbReference>